<evidence type="ECO:0000259" key="5">
    <source>
        <dbReference type="Pfam" id="PF00135"/>
    </source>
</evidence>
<proteinExistence type="inferred from homology"/>
<keyword evidence="7" id="KW-1185">Reference proteome</keyword>
<dbReference type="PROSITE" id="PS00941">
    <property type="entry name" value="CARBOXYLESTERASE_B_2"/>
    <property type="match status" value="1"/>
</dbReference>
<evidence type="ECO:0000256" key="1">
    <source>
        <dbReference type="ARBA" id="ARBA00005964"/>
    </source>
</evidence>
<feature type="domain" description="Carboxylesterase type B" evidence="5">
    <location>
        <begin position="38"/>
        <end position="548"/>
    </location>
</feature>
<dbReference type="AlphaFoldDB" id="A0A921ZP84"/>
<evidence type="ECO:0000256" key="3">
    <source>
        <dbReference type="ARBA" id="ARBA00022801"/>
    </source>
</evidence>
<keyword evidence="2" id="KW-0719">Serine esterase</keyword>
<dbReference type="Pfam" id="PF00135">
    <property type="entry name" value="COesterase"/>
    <property type="match status" value="1"/>
</dbReference>
<dbReference type="InterPro" id="IPR002018">
    <property type="entry name" value="CarbesteraseB"/>
</dbReference>
<dbReference type="PANTHER" id="PTHR43142:SF1">
    <property type="entry name" value="CARBOXYLIC ESTER HYDROLASE"/>
    <property type="match status" value="1"/>
</dbReference>
<evidence type="ECO:0000256" key="2">
    <source>
        <dbReference type="ARBA" id="ARBA00022487"/>
    </source>
</evidence>
<name>A0A921ZP84_MANSE</name>
<comment type="caution">
    <text evidence="6">The sequence shown here is derived from an EMBL/GenBank/DDBJ whole genome shotgun (WGS) entry which is preliminary data.</text>
</comment>
<accession>A0A921ZP84</accession>
<evidence type="ECO:0000313" key="7">
    <source>
        <dbReference type="Proteomes" id="UP000791440"/>
    </source>
</evidence>
<reference evidence="6" key="1">
    <citation type="journal article" date="2016" name="Insect Biochem. Mol. Biol.">
        <title>Multifaceted biological insights from a draft genome sequence of the tobacco hornworm moth, Manduca sexta.</title>
        <authorList>
            <person name="Kanost M.R."/>
            <person name="Arrese E.L."/>
            <person name="Cao X."/>
            <person name="Chen Y.R."/>
            <person name="Chellapilla S."/>
            <person name="Goldsmith M.R."/>
            <person name="Grosse-Wilde E."/>
            <person name="Heckel D.G."/>
            <person name="Herndon N."/>
            <person name="Jiang H."/>
            <person name="Papanicolaou A."/>
            <person name="Qu J."/>
            <person name="Soulages J.L."/>
            <person name="Vogel H."/>
            <person name="Walters J."/>
            <person name="Waterhouse R.M."/>
            <person name="Ahn S.J."/>
            <person name="Almeida F.C."/>
            <person name="An C."/>
            <person name="Aqrawi P."/>
            <person name="Bretschneider A."/>
            <person name="Bryant W.B."/>
            <person name="Bucks S."/>
            <person name="Chao H."/>
            <person name="Chevignon G."/>
            <person name="Christen J.M."/>
            <person name="Clarke D.F."/>
            <person name="Dittmer N.T."/>
            <person name="Ferguson L.C.F."/>
            <person name="Garavelou S."/>
            <person name="Gordon K.H.J."/>
            <person name="Gunaratna R.T."/>
            <person name="Han Y."/>
            <person name="Hauser F."/>
            <person name="He Y."/>
            <person name="Heidel-Fischer H."/>
            <person name="Hirsh A."/>
            <person name="Hu Y."/>
            <person name="Jiang H."/>
            <person name="Kalra D."/>
            <person name="Klinner C."/>
            <person name="Konig C."/>
            <person name="Kovar C."/>
            <person name="Kroll A.R."/>
            <person name="Kuwar S.S."/>
            <person name="Lee S.L."/>
            <person name="Lehman R."/>
            <person name="Li K."/>
            <person name="Li Z."/>
            <person name="Liang H."/>
            <person name="Lovelace S."/>
            <person name="Lu Z."/>
            <person name="Mansfield J.H."/>
            <person name="McCulloch K.J."/>
            <person name="Mathew T."/>
            <person name="Morton B."/>
            <person name="Muzny D.M."/>
            <person name="Neunemann D."/>
            <person name="Ongeri F."/>
            <person name="Pauchet Y."/>
            <person name="Pu L.L."/>
            <person name="Pyrousis I."/>
            <person name="Rao X.J."/>
            <person name="Redding A."/>
            <person name="Roesel C."/>
            <person name="Sanchez-Gracia A."/>
            <person name="Schaack S."/>
            <person name="Shukla A."/>
            <person name="Tetreau G."/>
            <person name="Wang Y."/>
            <person name="Xiong G.H."/>
            <person name="Traut W."/>
            <person name="Walsh T.K."/>
            <person name="Worley K.C."/>
            <person name="Wu D."/>
            <person name="Wu W."/>
            <person name="Wu Y.Q."/>
            <person name="Zhang X."/>
            <person name="Zou Z."/>
            <person name="Zucker H."/>
            <person name="Briscoe A.D."/>
            <person name="Burmester T."/>
            <person name="Clem R.J."/>
            <person name="Feyereisen R."/>
            <person name="Grimmelikhuijzen C.J.P."/>
            <person name="Hamodrakas S.J."/>
            <person name="Hansson B.S."/>
            <person name="Huguet E."/>
            <person name="Jermiin L.S."/>
            <person name="Lan Q."/>
            <person name="Lehman H.K."/>
            <person name="Lorenzen M."/>
            <person name="Merzendorfer H."/>
            <person name="Michalopoulos I."/>
            <person name="Morton D.B."/>
            <person name="Muthukrishnan S."/>
            <person name="Oakeshott J.G."/>
            <person name="Palmer W."/>
            <person name="Park Y."/>
            <person name="Passarelli A.L."/>
            <person name="Rozas J."/>
            <person name="Schwartz L.M."/>
            <person name="Smith W."/>
            <person name="Southgate A."/>
            <person name="Vilcinskas A."/>
            <person name="Vogt R."/>
            <person name="Wang P."/>
            <person name="Werren J."/>
            <person name="Yu X.Q."/>
            <person name="Zhou J.J."/>
            <person name="Brown S.J."/>
            <person name="Scherer S.E."/>
            <person name="Richards S."/>
            <person name="Blissard G.W."/>
        </authorList>
    </citation>
    <scope>NUCLEOTIDE SEQUENCE</scope>
</reference>
<sequence>MIVILLFVCACVAGQENDILAVHNASGPIRTSPPVVFRGSWMTTRRGRQIEAYRGIRYAEPPVGELRFQPPKPILTYEGIVDAIVDGPACPQPSTEYPMSEDCLTVNVYTPDTDSATLRPVIVYIHGGGLHSLSGRSEHAGPHYLLDQDVVLVTMNYRLGILGFLALGTKLAPGNNGYKDQVTALRWMRRNIATFGGDPDRVTITGSGAGAASVMLHMISPMSKGLFHQAISMSGSPIDKKRSLSHPKELTDEQARMVGCPPNDTRLYDCLKTKPSEILGGTLKESLEFDYDPGDLWSAVVESDFGQERFLTEEPIDAIRAGKMHAVPFIIGLTRNEFFWKAFTVMRNATLFNKMKQHMESMASTFMLSNMNASDTTTLVDRLNMMYFRKKELMNNTFFAEALGRFYTDSITGFSVHRMAVLMCLHSPQPVYYYLFDYIGNHSHYEDPVTKKPMGVAHYDELIYLFSLSSFPAITVSDSEDSKMVDKMTTMWYNFANTGKPNLVFMDQYAKQSPLSWPAMNMNNRTYLRIGKDFTLGEKLFENRFEVWEDLFRIEYRFPPVPVSPVNKGAWCELSMATFLNMLLIKALHTLTRHVGG</sequence>
<keyword evidence="4" id="KW-0325">Glycoprotein</keyword>
<comment type="similarity">
    <text evidence="1">Belongs to the type-B carboxylesterase/lipase family.</text>
</comment>
<evidence type="ECO:0000256" key="4">
    <source>
        <dbReference type="ARBA" id="ARBA00023180"/>
    </source>
</evidence>
<keyword evidence="3" id="KW-0378">Hydrolase</keyword>
<dbReference type="Proteomes" id="UP000791440">
    <property type="component" value="Unassembled WGS sequence"/>
</dbReference>
<dbReference type="GO" id="GO:0052689">
    <property type="term" value="F:carboxylic ester hydrolase activity"/>
    <property type="evidence" value="ECO:0007669"/>
    <property type="project" value="UniProtKB-KW"/>
</dbReference>
<evidence type="ECO:0000313" key="6">
    <source>
        <dbReference type="EMBL" id="KAG6460517.1"/>
    </source>
</evidence>
<organism evidence="6 7">
    <name type="scientific">Manduca sexta</name>
    <name type="common">Tobacco hawkmoth</name>
    <name type="synonym">Tobacco hornworm</name>
    <dbReference type="NCBI Taxonomy" id="7130"/>
    <lineage>
        <taxon>Eukaryota</taxon>
        <taxon>Metazoa</taxon>
        <taxon>Ecdysozoa</taxon>
        <taxon>Arthropoda</taxon>
        <taxon>Hexapoda</taxon>
        <taxon>Insecta</taxon>
        <taxon>Pterygota</taxon>
        <taxon>Neoptera</taxon>
        <taxon>Endopterygota</taxon>
        <taxon>Lepidoptera</taxon>
        <taxon>Glossata</taxon>
        <taxon>Ditrysia</taxon>
        <taxon>Bombycoidea</taxon>
        <taxon>Sphingidae</taxon>
        <taxon>Sphinginae</taxon>
        <taxon>Sphingini</taxon>
        <taxon>Manduca</taxon>
    </lineage>
</organism>
<protein>
    <recommendedName>
        <fullName evidence="5">Carboxylesterase type B domain-containing protein</fullName>
    </recommendedName>
</protein>
<reference evidence="6" key="2">
    <citation type="submission" date="2020-12" db="EMBL/GenBank/DDBJ databases">
        <authorList>
            <person name="Kanost M."/>
        </authorList>
    </citation>
    <scope>NUCLEOTIDE SEQUENCE</scope>
</reference>
<gene>
    <name evidence="6" type="ORF">O3G_MSEX012036</name>
</gene>
<dbReference type="InterPro" id="IPR019819">
    <property type="entry name" value="Carboxylesterase_B_CS"/>
</dbReference>
<dbReference type="PANTHER" id="PTHR43142">
    <property type="entry name" value="CARBOXYLIC ESTER HYDROLASE"/>
    <property type="match status" value="1"/>
</dbReference>
<dbReference type="EMBL" id="JH668677">
    <property type="protein sequence ID" value="KAG6460517.1"/>
    <property type="molecule type" value="Genomic_DNA"/>
</dbReference>